<evidence type="ECO:0000256" key="1">
    <source>
        <dbReference type="SAM" id="MobiDB-lite"/>
    </source>
</evidence>
<keyword evidence="3" id="KW-1185">Reference proteome</keyword>
<reference evidence="2" key="1">
    <citation type="submission" date="2013-04" db="EMBL/GenBank/DDBJ databases">
        <title>The genome sequencing project of 58 acetic acid bacteria.</title>
        <authorList>
            <person name="Okamoto-Kainuma A."/>
            <person name="Ishikawa M."/>
            <person name="Umino S."/>
            <person name="Koizumi Y."/>
            <person name="Shiwa Y."/>
            <person name="Yoshikawa H."/>
            <person name="Matsutani M."/>
            <person name="Matsushita K."/>
        </authorList>
    </citation>
    <scope>NUCLEOTIDE SEQUENCE</scope>
    <source>
        <strain evidence="2">DSM 15669</strain>
    </source>
</reference>
<name>A0ABQ0P0D6_9PROT</name>
<dbReference type="RefSeq" id="WP_018979328.1">
    <property type="nucleotide sequence ID" value="NZ_BAQD01000043.1"/>
</dbReference>
<evidence type="ECO:0000313" key="3">
    <source>
        <dbReference type="Proteomes" id="UP001062901"/>
    </source>
</evidence>
<accession>A0ABQ0P0D6</accession>
<dbReference type="PROSITE" id="PS51257">
    <property type="entry name" value="PROKAR_LIPOPROTEIN"/>
    <property type="match status" value="1"/>
</dbReference>
<dbReference type="Proteomes" id="UP001062901">
    <property type="component" value="Unassembled WGS sequence"/>
</dbReference>
<protein>
    <submittedName>
        <fullName evidence="2">Uncharacterized protein</fullName>
    </submittedName>
</protein>
<sequence>MKKVAVLMLCLAASGCAGLKKHSEDTFWPFGDPNAPKSESENFRRVRGEYVAEQPLVAQQGDVWPGQPDAVPTVKDMNNPNSRFSRSFQRSIKGLNSDLDQQQLANGETLALGENVATEKGVQRRSSASEPGSLPSHVPDRAKNYLEGPNRKSVAIPNGDGTTTLVGPDGTVRVVRGDPTVAMQHPSQHSAVPSKKHADTAHHKKRHKHSDASSKKKRENHKHSAHKKHHHKLLGT</sequence>
<gene>
    <name evidence="2" type="ORF">AA15669_1513</name>
</gene>
<feature type="compositionally biased region" description="Basic residues" evidence="1">
    <location>
        <begin position="202"/>
        <end position="236"/>
    </location>
</feature>
<evidence type="ECO:0000313" key="2">
    <source>
        <dbReference type="EMBL" id="GBQ07739.1"/>
    </source>
</evidence>
<dbReference type="EMBL" id="BAQD01000043">
    <property type="protein sequence ID" value="GBQ07739.1"/>
    <property type="molecule type" value="Genomic_DNA"/>
</dbReference>
<feature type="region of interest" description="Disordered" evidence="1">
    <location>
        <begin position="117"/>
        <end position="236"/>
    </location>
</feature>
<proteinExistence type="predicted"/>
<organism evidence="2 3">
    <name type="scientific">Saccharibacter floricola DSM 15669</name>
    <dbReference type="NCBI Taxonomy" id="1123227"/>
    <lineage>
        <taxon>Bacteria</taxon>
        <taxon>Pseudomonadati</taxon>
        <taxon>Pseudomonadota</taxon>
        <taxon>Alphaproteobacteria</taxon>
        <taxon>Acetobacterales</taxon>
        <taxon>Acetobacteraceae</taxon>
        <taxon>Saccharibacter</taxon>
    </lineage>
</organism>
<comment type="caution">
    <text evidence="2">The sequence shown here is derived from an EMBL/GenBank/DDBJ whole genome shotgun (WGS) entry which is preliminary data.</text>
</comment>
<feature type="region of interest" description="Disordered" evidence="1">
    <location>
        <begin position="57"/>
        <end position="82"/>
    </location>
</feature>